<gene>
    <name evidence="1" type="ORF">LTRI10_LOCUS29185</name>
</gene>
<accession>A0AAV2EQK9</accession>
<dbReference type="AlphaFoldDB" id="A0AAV2EQK9"/>
<dbReference type="EMBL" id="OZ034818">
    <property type="protein sequence ID" value="CAL1388245.1"/>
    <property type="molecule type" value="Genomic_DNA"/>
</dbReference>
<name>A0AAV2EQK9_9ROSI</name>
<dbReference type="Proteomes" id="UP001497516">
    <property type="component" value="Chromosome 5"/>
</dbReference>
<organism evidence="1 2">
    <name type="scientific">Linum trigynum</name>
    <dbReference type="NCBI Taxonomy" id="586398"/>
    <lineage>
        <taxon>Eukaryota</taxon>
        <taxon>Viridiplantae</taxon>
        <taxon>Streptophyta</taxon>
        <taxon>Embryophyta</taxon>
        <taxon>Tracheophyta</taxon>
        <taxon>Spermatophyta</taxon>
        <taxon>Magnoliopsida</taxon>
        <taxon>eudicotyledons</taxon>
        <taxon>Gunneridae</taxon>
        <taxon>Pentapetalae</taxon>
        <taxon>rosids</taxon>
        <taxon>fabids</taxon>
        <taxon>Malpighiales</taxon>
        <taxon>Linaceae</taxon>
        <taxon>Linum</taxon>
    </lineage>
</organism>
<evidence type="ECO:0000313" key="1">
    <source>
        <dbReference type="EMBL" id="CAL1388245.1"/>
    </source>
</evidence>
<keyword evidence="2" id="KW-1185">Reference proteome</keyword>
<sequence>MPGAIDATWITSQDIHRVRGIYNDLGPKMKALEARERKEKSPINQEMLDIGVGADQEVNVIHVQEINVMPTD</sequence>
<proteinExistence type="predicted"/>
<evidence type="ECO:0000313" key="2">
    <source>
        <dbReference type="Proteomes" id="UP001497516"/>
    </source>
</evidence>
<protein>
    <submittedName>
        <fullName evidence="1">Uncharacterized protein</fullName>
    </submittedName>
</protein>
<reference evidence="1 2" key="1">
    <citation type="submission" date="2024-04" db="EMBL/GenBank/DDBJ databases">
        <authorList>
            <person name="Fracassetti M."/>
        </authorList>
    </citation>
    <scope>NUCLEOTIDE SEQUENCE [LARGE SCALE GENOMIC DNA]</scope>
</reference>